<accession>A0ABR1DN56</accession>
<evidence type="ECO:0000313" key="4">
    <source>
        <dbReference type="Proteomes" id="UP001303046"/>
    </source>
</evidence>
<protein>
    <submittedName>
        <fullName evidence="3">Uncharacterized protein</fullName>
    </submittedName>
</protein>
<feature type="compositionally biased region" description="Basic and acidic residues" evidence="1">
    <location>
        <begin position="77"/>
        <end position="88"/>
    </location>
</feature>
<feature type="compositionally biased region" description="Polar residues" evidence="1">
    <location>
        <begin position="63"/>
        <end position="76"/>
    </location>
</feature>
<feature type="region of interest" description="Disordered" evidence="1">
    <location>
        <begin position="60"/>
        <end position="147"/>
    </location>
</feature>
<evidence type="ECO:0000256" key="2">
    <source>
        <dbReference type="SAM" id="Phobius"/>
    </source>
</evidence>
<comment type="caution">
    <text evidence="3">The sequence shown here is derived from an EMBL/GenBank/DDBJ whole genome shotgun (WGS) entry which is preliminary data.</text>
</comment>
<reference evidence="3 4" key="1">
    <citation type="submission" date="2023-08" db="EMBL/GenBank/DDBJ databases">
        <title>A Necator americanus chromosomal reference genome.</title>
        <authorList>
            <person name="Ilik V."/>
            <person name="Petrzelkova K.J."/>
            <person name="Pardy F."/>
            <person name="Fuh T."/>
            <person name="Niatou-Singa F.S."/>
            <person name="Gouil Q."/>
            <person name="Baker L."/>
            <person name="Ritchie M.E."/>
            <person name="Jex A.R."/>
            <person name="Gazzola D."/>
            <person name="Li H."/>
            <person name="Toshio Fujiwara R."/>
            <person name="Zhan B."/>
            <person name="Aroian R.V."/>
            <person name="Pafco B."/>
            <person name="Schwarz E.M."/>
        </authorList>
    </citation>
    <scope>NUCLEOTIDE SEQUENCE [LARGE SCALE GENOMIC DNA]</scope>
    <source>
        <strain evidence="3 4">Aroian</strain>
        <tissue evidence="3">Whole animal</tissue>
    </source>
</reference>
<name>A0ABR1DN56_NECAM</name>
<evidence type="ECO:0000313" key="3">
    <source>
        <dbReference type="EMBL" id="KAK6751877.1"/>
    </source>
</evidence>
<keyword evidence="4" id="KW-1185">Reference proteome</keyword>
<dbReference type="EMBL" id="JAVFWL010000004">
    <property type="protein sequence ID" value="KAK6751877.1"/>
    <property type="molecule type" value="Genomic_DNA"/>
</dbReference>
<gene>
    <name evidence="3" type="primary">Necator_chrIV.g16649</name>
    <name evidence="3" type="ORF">RB195_003352</name>
</gene>
<evidence type="ECO:0000256" key="1">
    <source>
        <dbReference type="SAM" id="MobiDB-lite"/>
    </source>
</evidence>
<keyword evidence="2" id="KW-1133">Transmembrane helix</keyword>
<feature type="region of interest" description="Disordered" evidence="1">
    <location>
        <begin position="199"/>
        <end position="226"/>
    </location>
</feature>
<dbReference type="Proteomes" id="UP001303046">
    <property type="component" value="Unassembled WGS sequence"/>
</dbReference>
<keyword evidence="2" id="KW-0812">Transmembrane</keyword>
<organism evidence="3 4">
    <name type="scientific">Necator americanus</name>
    <name type="common">Human hookworm</name>
    <dbReference type="NCBI Taxonomy" id="51031"/>
    <lineage>
        <taxon>Eukaryota</taxon>
        <taxon>Metazoa</taxon>
        <taxon>Ecdysozoa</taxon>
        <taxon>Nematoda</taxon>
        <taxon>Chromadorea</taxon>
        <taxon>Rhabditida</taxon>
        <taxon>Rhabditina</taxon>
        <taxon>Rhabditomorpha</taxon>
        <taxon>Strongyloidea</taxon>
        <taxon>Ancylostomatidae</taxon>
        <taxon>Bunostominae</taxon>
        <taxon>Necator</taxon>
    </lineage>
</organism>
<feature type="transmembrane region" description="Helical" evidence="2">
    <location>
        <begin position="12"/>
        <end position="32"/>
    </location>
</feature>
<sequence>MWWYGSDCANLLYFLLQCVSVICVLVLQTISFCSGRKESGSSKETVMATAILNDKDEKLASPIPSQESDASAQVGTKDTDSKERRGSAEENGSIERPQPKQVFPKRRKRAKLDPADLSESIKTEHTIYERRTKTRDDSAQPSMRLQQHRSDNLILEEPTQKVLSQEPMVEQLTDALNEVKTQNTQRPGRNVLGADLFEEDTQPQVVGSELPERQASSPRRRKSRRKITTLLPYQGTPVVHATASEKAARSKSSTPLCKQEISEPVGQWVMLMFGRIIVMLVRWGQGSQRRV</sequence>
<proteinExistence type="predicted"/>
<keyword evidence="2" id="KW-0472">Membrane</keyword>
<feature type="compositionally biased region" description="Basic and acidic residues" evidence="1">
    <location>
        <begin position="111"/>
        <end position="138"/>
    </location>
</feature>